<reference evidence="5" key="1">
    <citation type="journal article" date="2019" name="Int. J. Syst. Evol. Microbiol.">
        <title>The Global Catalogue of Microorganisms (GCM) 10K type strain sequencing project: providing services to taxonomists for standard genome sequencing and annotation.</title>
        <authorList>
            <consortium name="The Broad Institute Genomics Platform"/>
            <consortium name="The Broad Institute Genome Sequencing Center for Infectious Disease"/>
            <person name="Wu L."/>
            <person name="Ma J."/>
        </authorList>
    </citation>
    <scope>NUCLEOTIDE SEQUENCE [LARGE SCALE GENOMIC DNA]</scope>
    <source>
        <strain evidence="5">CGMCC 1.12702</strain>
    </source>
</reference>
<dbReference type="Pfam" id="PF13439">
    <property type="entry name" value="Glyco_transf_4"/>
    <property type="match status" value="1"/>
</dbReference>
<evidence type="ECO:0000313" key="5">
    <source>
        <dbReference type="Proteomes" id="UP001597400"/>
    </source>
</evidence>
<organism evidence="4 5">
    <name type="scientific">Sphingomonas arantia</name>
    <dbReference type="NCBI Taxonomy" id="1460676"/>
    <lineage>
        <taxon>Bacteria</taxon>
        <taxon>Pseudomonadati</taxon>
        <taxon>Pseudomonadota</taxon>
        <taxon>Alphaproteobacteria</taxon>
        <taxon>Sphingomonadales</taxon>
        <taxon>Sphingomonadaceae</taxon>
        <taxon>Sphingomonas</taxon>
    </lineage>
</organism>
<dbReference type="SUPFAM" id="SSF53756">
    <property type="entry name" value="UDP-Glycosyltransferase/glycogen phosphorylase"/>
    <property type="match status" value="1"/>
</dbReference>
<dbReference type="PANTHER" id="PTHR12526:SF510">
    <property type="entry name" value="D-INOSITOL 3-PHOSPHATE GLYCOSYLTRANSFERASE"/>
    <property type="match status" value="1"/>
</dbReference>
<feature type="domain" description="Glycosyltransferase subfamily 4-like N-terminal" evidence="3">
    <location>
        <begin position="24"/>
        <end position="182"/>
    </location>
</feature>
<dbReference type="GO" id="GO:0016757">
    <property type="term" value="F:glycosyltransferase activity"/>
    <property type="evidence" value="ECO:0007669"/>
    <property type="project" value="UniProtKB-KW"/>
</dbReference>
<dbReference type="EC" id="2.4.-.-" evidence="4"/>
<keyword evidence="1 4" id="KW-0328">Glycosyltransferase</keyword>
<dbReference type="Pfam" id="PF13692">
    <property type="entry name" value="Glyco_trans_1_4"/>
    <property type="match status" value="1"/>
</dbReference>
<dbReference type="PANTHER" id="PTHR12526">
    <property type="entry name" value="GLYCOSYLTRANSFERASE"/>
    <property type="match status" value="1"/>
</dbReference>
<keyword evidence="2 4" id="KW-0808">Transferase</keyword>
<sequence>MIVISARYRVPMRIAIYVHDMRASGVVRAMIALARALAEAGDDAVLVAGSSAGWFGAADVAPARFVAATERQAESRGQLRGVPALRRAIRAIAPDVVLSGGNHGHVSLWAATRGLGIPRVFVFSNPMERAGQPIRNRWRMAKSATLIAASARSVVVGRNLADDAAFSRGIAAGRVVLIRNGIARAGVAASPVPAAMVDAVPTVLAVGRLTKQKNYEGLIAAIAAANRVRPMRLVVLGGGDAAYRDGLAAQAAALGVGDRVLFAGVTDDVYPWLRAARVFAIASWWEGSSIALLEAVDAGVPIVASTTAGDAVEVLDGGRYGLIVAPDDAEGFAAALLRQVGDDPVRPGDRILAYDAGAMMRAYRALLVGVVEGAPVRTPTRSS</sequence>
<name>A0ABW4TUH8_9SPHN</name>
<proteinExistence type="predicted"/>
<evidence type="ECO:0000259" key="3">
    <source>
        <dbReference type="Pfam" id="PF13439"/>
    </source>
</evidence>
<evidence type="ECO:0000256" key="2">
    <source>
        <dbReference type="ARBA" id="ARBA00022679"/>
    </source>
</evidence>
<comment type="caution">
    <text evidence="4">The sequence shown here is derived from an EMBL/GenBank/DDBJ whole genome shotgun (WGS) entry which is preliminary data.</text>
</comment>
<evidence type="ECO:0000256" key="1">
    <source>
        <dbReference type="ARBA" id="ARBA00022676"/>
    </source>
</evidence>
<dbReference type="CDD" id="cd03811">
    <property type="entry name" value="GT4_GT28_WabH-like"/>
    <property type="match status" value="1"/>
</dbReference>
<dbReference type="Gene3D" id="3.40.50.2000">
    <property type="entry name" value="Glycogen Phosphorylase B"/>
    <property type="match status" value="2"/>
</dbReference>
<protein>
    <submittedName>
        <fullName evidence="4">Glycosyltransferase</fullName>
        <ecNumber evidence="4">2.4.-.-</ecNumber>
    </submittedName>
</protein>
<keyword evidence="5" id="KW-1185">Reference proteome</keyword>
<dbReference type="EMBL" id="JBHUGS010000001">
    <property type="protein sequence ID" value="MFD1949698.1"/>
    <property type="molecule type" value="Genomic_DNA"/>
</dbReference>
<evidence type="ECO:0000313" key="4">
    <source>
        <dbReference type="EMBL" id="MFD1949698.1"/>
    </source>
</evidence>
<accession>A0ABW4TUH8</accession>
<gene>
    <name evidence="4" type="ORF">ACFSGX_02810</name>
</gene>
<dbReference type="InterPro" id="IPR028098">
    <property type="entry name" value="Glyco_trans_4-like_N"/>
</dbReference>
<dbReference type="Proteomes" id="UP001597400">
    <property type="component" value="Unassembled WGS sequence"/>
</dbReference>